<dbReference type="AlphaFoldDB" id="A0A7H0H2V1"/>
<dbReference type="KEGG" id="tdf:H9L22_11210"/>
<dbReference type="EMBL" id="CP060789">
    <property type="protein sequence ID" value="QNP54867.1"/>
    <property type="molecule type" value="Genomic_DNA"/>
</dbReference>
<dbReference type="GO" id="GO:0008381">
    <property type="term" value="F:mechanosensitive monoatomic ion channel activity"/>
    <property type="evidence" value="ECO:0007669"/>
    <property type="project" value="TreeGrafter"/>
</dbReference>
<dbReference type="SUPFAM" id="SSF81330">
    <property type="entry name" value="Gated mechanosensitive channel"/>
    <property type="match status" value="1"/>
</dbReference>
<keyword evidence="4 5" id="KW-0472">Membrane</keyword>
<dbReference type="InterPro" id="IPR037673">
    <property type="entry name" value="MSC/AndL"/>
</dbReference>
<comment type="subcellular location">
    <subcellularLocation>
        <location evidence="1">Membrane</location>
        <topology evidence="1">Multi-pass membrane protein</topology>
    </subcellularLocation>
</comment>
<accession>A0A7H0H2V1</accession>
<keyword evidence="3 5" id="KW-1133">Transmembrane helix</keyword>
<gene>
    <name evidence="6" type="ORF">H9L22_11210</name>
</gene>
<evidence type="ECO:0000256" key="2">
    <source>
        <dbReference type="ARBA" id="ARBA00022692"/>
    </source>
</evidence>
<dbReference type="Proteomes" id="UP000516117">
    <property type="component" value="Chromosome"/>
</dbReference>
<dbReference type="Gene3D" id="1.10.1200.120">
    <property type="entry name" value="Large-conductance mechanosensitive channel, MscL, domain 1"/>
    <property type="match status" value="1"/>
</dbReference>
<evidence type="ECO:0000256" key="3">
    <source>
        <dbReference type="ARBA" id="ARBA00022989"/>
    </source>
</evidence>
<dbReference type="PANTHER" id="PTHR30266">
    <property type="entry name" value="MECHANOSENSITIVE CHANNEL MSCL"/>
    <property type="match status" value="1"/>
</dbReference>
<keyword evidence="7" id="KW-1185">Reference proteome</keyword>
<evidence type="ECO:0000256" key="4">
    <source>
        <dbReference type="ARBA" id="ARBA00023136"/>
    </source>
</evidence>
<name>A0A7H0H2V1_9ACTN</name>
<feature type="transmembrane region" description="Helical" evidence="5">
    <location>
        <begin position="58"/>
        <end position="85"/>
    </location>
</feature>
<reference evidence="6 7" key="1">
    <citation type="submission" date="2020-08" db="EMBL/GenBank/DDBJ databases">
        <title>Genome sequence of Tessaracoccus defluvii JCM 17540T.</title>
        <authorList>
            <person name="Hyun D.-W."/>
            <person name="Bae J.-W."/>
        </authorList>
    </citation>
    <scope>NUCLEOTIDE SEQUENCE [LARGE SCALE GENOMIC DNA]</scope>
    <source>
        <strain evidence="6 7">JCM 17540</strain>
    </source>
</reference>
<evidence type="ECO:0000313" key="7">
    <source>
        <dbReference type="Proteomes" id="UP000516117"/>
    </source>
</evidence>
<dbReference type="PANTHER" id="PTHR30266:SF2">
    <property type="entry name" value="LARGE-CONDUCTANCE MECHANOSENSITIVE CHANNEL"/>
    <property type="match status" value="1"/>
</dbReference>
<evidence type="ECO:0000256" key="5">
    <source>
        <dbReference type="SAM" id="Phobius"/>
    </source>
</evidence>
<dbReference type="GO" id="GO:0016020">
    <property type="term" value="C:membrane"/>
    <property type="evidence" value="ECO:0007669"/>
    <property type="project" value="UniProtKB-SubCell"/>
</dbReference>
<dbReference type="RefSeq" id="WP_187720003.1">
    <property type="nucleotide sequence ID" value="NZ_BAABBL010000004.1"/>
</dbReference>
<dbReference type="InterPro" id="IPR036019">
    <property type="entry name" value="MscL_channel"/>
</dbReference>
<evidence type="ECO:0000256" key="1">
    <source>
        <dbReference type="ARBA" id="ARBA00004141"/>
    </source>
</evidence>
<protein>
    <submittedName>
        <fullName evidence="6">MscL family protein</fullName>
    </submittedName>
</protein>
<evidence type="ECO:0000313" key="6">
    <source>
        <dbReference type="EMBL" id="QNP54867.1"/>
    </source>
</evidence>
<organism evidence="6 7">
    <name type="scientific">Tessaracoccus defluvii</name>
    <dbReference type="NCBI Taxonomy" id="1285901"/>
    <lineage>
        <taxon>Bacteria</taxon>
        <taxon>Bacillati</taxon>
        <taxon>Actinomycetota</taxon>
        <taxon>Actinomycetes</taxon>
        <taxon>Propionibacteriales</taxon>
        <taxon>Propionibacteriaceae</taxon>
        <taxon>Tessaracoccus</taxon>
    </lineage>
</organism>
<sequence>MKGFKEFLLRGNLIELAVAFIIGAAFSSVVESFTALFIDLLGKLGGQPDFSSVSVAGIGVGAFLTALVSFVLTAAVVYFGVVLPYNKAKAFADRNKPVEEAAPTSEELLAQIRDELRAQRNS</sequence>
<keyword evidence="2 5" id="KW-0812">Transmembrane</keyword>
<feature type="transmembrane region" description="Helical" evidence="5">
    <location>
        <begin position="12"/>
        <end position="38"/>
    </location>
</feature>
<dbReference type="Pfam" id="PF01741">
    <property type="entry name" value="MscL"/>
    <property type="match status" value="1"/>
</dbReference>
<proteinExistence type="predicted"/>